<dbReference type="Pfam" id="PF13462">
    <property type="entry name" value="Thioredoxin_4"/>
    <property type="match status" value="1"/>
</dbReference>
<comment type="caution">
    <text evidence="4">The sequence shown here is derived from an EMBL/GenBank/DDBJ whole genome shotgun (WGS) entry which is preliminary data.</text>
</comment>
<gene>
    <name evidence="4" type="ORF">GCM10011517_11160</name>
</gene>
<protein>
    <submittedName>
        <fullName evidence="4">DSBA oxidoreductase</fullName>
    </submittedName>
</protein>
<dbReference type="InterPro" id="IPR041205">
    <property type="entry name" value="ScsC_N"/>
</dbReference>
<dbReference type="InterPro" id="IPR013766">
    <property type="entry name" value="Thioredoxin_domain"/>
</dbReference>
<dbReference type="PROSITE" id="PS51352">
    <property type="entry name" value="THIOREDOXIN_2"/>
    <property type="match status" value="1"/>
</dbReference>
<proteinExistence type="predicted"/>
<evidence type="ECO:0000256" key="2">
    <source>
        <dbReference type="SAM" id="SignalP"/>
    </source>
</evidence>
<feature type="chain" id="PRO_5037484454" evidence="2">
    <location>
        <begin position="22"/>
        <end position="249"/>
    </location>
</feature>
<dbReference type="EMBL" id="BMKN01000001">
    <property type="protein sequence ID" value="GGE45312.1"/>
    <property type="molecule type" value="Genomic_DNA"/>
</dbReference>
<dbReference type="Proteomes" id="UP000606730">
    <property type="component" value="Unassembled WGS sequence"/>
</dbReference>
<dbReference type="CDD" id="cd03023">
    <property type="entry name" value="DsbA_Com1_like"/>
    <property type="match status" value="1"/>
</dbReference>
<sequence length="249" mass="27201">MALKRLSALAVAALMANTAPAADQTNMTEAERQAFRAEVRAYLLENPEVLMEAIAVLENREAEAQASADVNLVRQNSDALFNDPNDWVGGNPDGDVVMVEFLDYRCSYCRRAHDEVAELLETDGNIKIIVKEFPILGEESILASRFAIATLQQIGSDAYKKVTDELMTMRGQVSNGNLRKIADELELDADVIMGAMDAEEVTAVIAANHALGRDMQINGTPTFVVGEQLLRGYLPLEGMRGVVADVRTN</sequence>
<dbReference type="InterPro" id="IPR012336">
    <property type="entry name" value="Thioredoxin-like_fold"/>
</dbReference>
<comment type="function">
    <text evidence="1">May be required for disulfide bond formation in some proteins.</text>
</comment>
<organism evidence="4 5">
    <name type="scientific">Actibacterium pelagium</name>
    <dbReference type="NCBI Taxonomy" id="2029103"/>
    <lineage>
        <taxon>Bacteria</taxon>
        <taxon>Pseudomonadati</taxon>
        <taxon>Pseudomonadota</taxon>
        <taxon>Alphaproteobacteria</taxon>
        <taxon>Rhodobacterales</taxon>
        <taxon>Roseobacteraceae</taxon>
        <taxon>Actibacterium</taxon>
    </lineage>
</organism>
<evidence type="ECO:0000313" key="5">
    <source>
        <dbReference type="Proteomes" id="UP000606730"/>
    </source>
</evidence>
<evidence type="ECO:0000256" key="1">
    <source>
        <dbReference type="ARBA" id="ARBA00003565"/>
    </source>
</evidence>
<feature type="signal peptide" evidence="2">
    <location>
        <begin position="1"/>
        <end position="21"/>
    </location>
</feature>
<dbReference type="OrthoDB" id="9780147at2"/>
<dbReference type="InterPro" id="IPR036249">
    <property type="entry name" value="Thioredoxin-like_sf"/>
</dbReference>
<keyword evidence="5" id="KW-1185">Reference proteome</keyword>
<dbReference type="Pfam" id="PF18312">
    <property type="entry name" value="ScsC_N"/>
    <property type="match status" value="1"/>
</dbReference>
<evidence type="ECO:0000259" key="3">
    <source>
        <dbReference type="PROSITE" id="PS51352"/>
    </source>
</evidence>
<dbReference type="Gene3D" id="3.40.30.10">
    <property type="entry name" value="Glutaredoxin"/>
    <property type="match status" value="1"/>
</dbReference>
<dbReference type="RefSeq" id="WP_095596047.1">
    <property type="nucleotide sequence ID" value="NZ_BMKN01000001.1"/>
</dbReference>
<feature type="domain" description="Thioredoxin" evidence="3">
    <location>
        <begin position="61"/>
        <end position="248"/>
    </location>
</feature>
<dbReference type="InterPro" id="IPR051470">
    <property type="entry name" value="Thiol:disulfide_interchange"/>
</dbReference>
<dbReference type="SUPFAM" id="SSF52833">
    <property type="entry name" value="Thioredoxin-like"/>
    <property type="match status" value="1"/>
</dbReference>
<dbReference type="PANTHER" id="PTHR35272">
    <property type="entry name" value="THIOL:DISULFIDE INTERCHANGE PROTEIN DSBC-RELATED"/>
    <property type="match status" value="1"/>
</dbReference>
<dbReference type="PANTHER" id="PTHR35272:SF3">
    <property type="entry name" value="THIOL:DISULFIDE INTERCHANGE PROTEIN DSBC"/>
    <property type="match status" value="1"/>
</dbReference>
<accession>A0A917ADM5</accession>
<reference evidence="4" key="1">
    <citation type="journal article" date="2014" name="Int. J. Syst. Evol. Microbiol.">
        <title>Complete genome sequence of Corynebacterium casei LMG S-19264T (=DSM 44701T), isolated from a smear-ripened cheese.</title>
        <authorList>
            <consortium name="US DOE Joint Genome Institute (JGI-PGF)"/>
            <person name="Walter F."/>
            <person name="Albersmeier A."/>
            <person name="Kalinowski J."/>
            <person name="Ruckert C."/>
        </authorList>
    </citation>
    <scope>NUCLEOTIDE SEQUENCE</scope>
    <source>
        <strain evidence="4">CGMCC 1.16012</strain>
    </source>
</reference>
<reference evidence="4" key="2">
    <citation type="submission" date="2020-09" db="EMBL/GenBank/DDBJ databases">
        <authorList>
            <person name="Sun Q."/>
            <person name="Zhou Y."/>
        </authorList>
    </citation>
    <scope>NUCLEOTIDE SEQUENCE</scope>
    <source>
        <strain evidence="4">CGMCC 1.16012</strain>
    </source>
</reference>
<evidence type="ECO:0000313" key="4">
    <source>
        <dbReference type="EMBL" id="GGE45312.1"/>
    </source>
</evidence>
<dbReference type="AlphaFoldDB" id="A0A917ADM5"/>
<keyword evidence="2" id="KW-0732">Signal</keyword>
<name>A0A917ADM5_9RHOB</name>